<name>A0ABR2Q4J1_9ROSI</name>
<reference evidence="2 3" key="1">
    <citation type="journal article" date="2024" name="G3 (Bethesda)">
        <title>Genome assembly of Hibiscus sabdariffa L. provides insights into metabolisms of medicinal natural products.</title>
        <authorList>
            <person name="Kim T."/>
        </authorList>
    </citation>
    <scope>NUCLEOTIDE SEQUENCE [LARGE SCALE GENOMIC DNA]</scope>
    <source>
        <strain evidence="2">TK-2024</strain>
        <tissue evidence="2">Old leaves</tissue>
    </source>
</reference>
<proteinExistence type="predicted"/>
<evidence type="ECO:0000313" key="3">
    <source>
        <dbReference type="Proteomes" id="UP001396334"/>
    </source>
</evidence>
<feature type="region of interest" description="Disordered" evidence="1">
    <location>
        <begin position="25"/>
        <end position="53"/>
    </location>
</feature>
<evidence type="ECO:0000256" key="1">
    <source>
        <dbReference type="SAM" id="MobiDB-lite"/>
    </source>
</evidence>
<gene>
    <name evidence="2" type="ORF">V6N11_069835</name>
</gene>
<comment type="caution">
    <text evidence="2">The sequence shown here is derived from an EMBL/GenBank/DDBJ whole genome shotgun (WGS) entry which is preliminary data.</text>
</comment>
<evidence type="ECO:0000313" key="2">
    <source>
        <dbReference type="EMBL" id="KAK8995401.1"/>
    </source>
</evidence>
<keyword evidence="3" id="KW-1185">Reference proteome</keyword>
<accession>A0ABR2Q4J1</accession>
<protein>
    <submittedName>
        <fullName evidence="2">Uncharacterized protein</fullName>
    </submittedName>
</protein>
<dbReference type="EMBL" id="JBBPBN010000046">
    <property type="protein sequence ID" value="KAK8995401.1"/>
    <property type="molecule type" value="Genomic_DNA"/>
</dbReference>
<sequence length="145" mass="16591">MVDEGYEDTDDAMVGDDVVDEIELKETDGKLEGNESEYLDSSDLGKYDTSDESEPEICGTFAWEKIVGPRYDPKFAIPTWELSMRFEDNLQFKDAMRKYFVAKGIKLNFVKNELKRTMDFDLQIQGLEVLGPISSNDLFTTPVQH</sequence>
<organism evidence="2 3">
    <name type="scientific">Hibiscus sabdariffa</name>
    <name type="common">roselle</name>
    <dbReference type="NCBI Taxonomy" id="183260"/>
    <lineage>
        <taxon>Eukaryota</taxon>
        <taxon>Viridiplantae</taxon>
        <taxon>Streptophyta</taxon>
        <taxon>Embryophyta</taxon>
        <taxon>Tracheophyta</taxon>
        <taxon>Spermatophyta</taxon>
        <taxon>Magnoliopsida</taxon>
        <taxon>eudicotyledons</taxon>
        <taxon>Gunneridae</taxon>
        <taxon>Pentapetalae</taxon>
        <taxon>rosids</taxon>
        <taxon>malvids</taxon>
        <taxon>Malvales</taxon>
        <taxon>Malvaceae</taxon>
        <taxon>Malvoideae</taxon>
        <taxon>Hibiscus</taxon>
    </lineage>
</organism>
<dbReference type="Proteomes" id="UP001396334">
    <property type="component" value="Unassembled WGS sequence"/>
</dbReference>